<protein>
    <submittedName>
        <fullName evidence="1">Uncharacterized protein</fullName>
    </submittedName>
</protein>
<keyword evidence="2" id="KW-1185">Reference proteome</keyword>
<gene>
    <name evidence="1" type="ORF">D6858_09030</name>
</gene>
<dbReference type="EMBL" id="RAHJ01000018">
    <property type="protein sequence ID" value="RJX68059.1"/>
    <property type="molecule type" value="Genomic_DNA"/>
</dbReference>
<sequence length="502" mass="54525">MDRTAATRIVSAFPIDDAANAFSAGLDLIRNDYPELLLPCAREAARRHSRDARMHQLVGIAARNAGESRLAYKAFQKAAKYASADPLIAHSLARTAMEAGKPAVALFETAIRLAPQNGEVLQGHAAALIAEGRAQDAMEGLSAILGNNPGWLEGHRALAHLRGQLGLPATEALDRSLISHPGAEPLHHLRVSLLLETPDPIGALDALKQARQTIGERGWISLLEAHATSEAGQKSAAETLFARLPSPTTPNDASLHARWMLRNERGDDVRALAEPLLHLDTDRILLPYLALAWRLTDDPKAKWLEGDPALVKVIELADKLPNLPKLAEHLRSLHFASAAPLDQSVHGGTQTDGNLLLRDEEPINELRKVLRAAVAEYVDGLPPATDNHPTAIAVREPQRIAGSWSVRLSGSGFHRDHVHSQGWISSALYVALPDLADQGHKAGWLTLGTEHDLLPSLPPRQVVEPKVGRLVLFPSTMWHGTRPFTEGERLTVAFDIARPKQT</sequence>
<dbReference type="InterPro" id="IPR011990">
    <property type="entry name" value="TPR-like_helical_dom_sf"/>
</dbReference>
<evidence type="ECO:0000313" key="2">
    <source>
        <dbReference type="Proteomes" id="UP000284322"/>
    </source>
</evidence>
<evidence type="ECO:0000313" key="1">
    <source>
        <dbReference type="EMBL" id="RJX68059.1"/>
    </source>
</evidence>
<organism evidence="1 2">
    <name type="scientific">Tsuneonella suprasediminis</name>
    <dbReference type="NCBI Taxonomy" id="2306996"/>
    <lineage>
        <taxon>Bacteria</taxon>
        <taxon>Pseudomonadati</taxon>
        <taxon>Pseudomonadota</taxon>
        <taxon>Alphaproteobacteria</taxon>
        <taxon>Sphingomonadales</taxon>
        <taxon>Erythrobacteraceae</taxon>
        <taxon>Tsuneonella</taxon>
    </lineage>
</organism>
<dbReference type="InterPro" id="IPR012668">
    <property type="entry name" value="CHP02466"/>
</dbReference>
<dbReference type="RefSeq" id="WP_120109181.1">
    <property type="nucleotide sequence ID" value="NZ_RAHJ01000018.1"/>
</dbReference>
<dbReference type="AlphaFoldDB" id="A0A419R2M5"/>
<dbReference type="Gene3D" id="2.60.120.620">
    <property type="entry name" value="q2cbj1_9rhob like domain"/>
    <property type="match status" value="1"/>
</dbReference>
<proteinExistence type="predicted"/>
<comment type="caution">
    <text evidence="1">The sequence shown here is derived from an EMBL/GenBank/DDBJ whole genome shotgun (WGS) entry which is preliminary data.</text>
</comment>
<dbReference type="Pfam" id="PF13759">
    <property type="entry name" value="2OG-FeII_Oxy_5"/>
    <property type="match status" value="1"/>
</dbReference>
<dbReference type="Gene3D" id="1.25.40.10">
    <property type="entry name" value="Tetratricopeptide repeat domain"/>
    <property type="match status" value="1"/>
</dbReference>
<dbReference type="OrthoDB" id="9783136at2"/>
<name>A0A419R2M5_9SPHN</name>
<reference evidence="1 2" key="1">
    <citation type="submission" date="2018-09" db="EMBL/GenBank/DDBJ databases">
        <title>Altererythrobacter sp.Ery1 and Ery12, the genome sequencing of novel strains in genus Alterythrobacter.</title>
        <authorList>
            <person name="Cheng H."/>
            <person name="Wu Y.-H."/>
            <person name="Fang C."/>
            <person name="Xu X.-W."/>
        </authorList>
    </citation>
    <scope>NUCLEOTIDE SEQUENCE [LARGE SCALE GENOMIC DNA]</scope>
    <source>
        <strain evidence="1 2">Ery12</strain>
    </source>
</reference>
<dbReference type="SUPFAM" id="SSF48452">
    <property type="entry name" value="TPR-like"/>
    <property type="match status" value="1"/>
</dbReference>
<dbReference type="Pfam" id="PF14559">
    <property type="entry name" value="TPR_19"/>
    <property type="match status" value="1"/>
</dbReference>
<dbReference type="Proteomes" id="UP000284322">
    <property type="component" value="Unassembled WGS sequence"/>
</dbReference>
<accession>A0A419R2M5</accession>